<feature type="domain" description="Mycothiol-dependent maleylpyruvate isomerase metal-binding" evidence="1">
    <location>
        <begin position="17"/>
        <end position="110"/>
    </location>
</feature>
<dbReference type="Pfam" id="PF11716">
    <property type="entry name" value="MDMPI_N"/>
    <property type="match status" value="1"/>
</dbReference>
<keyword evidence="3" id="KW-1185">Reference proteome</keyword>
<dbReference type="NCBIfam" id="TIGR03083">
    <property type="entry name" value="maleylpyruvate isomerase family mycothiol-dependent enzyme"/>
    <property type="match status" value="1"/>
</dbReference>
<comment type="caution">
    <text evidence="2">The sequence shown here is derived from an EMBL/GenBank/DDBJ whole genome shotgun (WGS) entry which is preliminary data.</text>
</comment>
<protein>
    <recommendedName>
        <fullName evidence="1">Mycothiol-dependent maleylpyruvate isomerase metal-binding domain-containing protein</fullName>
    </recommendedName>
</protein>
<dbReference type="InterPro" id="IPR034660">
    <property type="entry name" value="DinB/YfiT-like"/>
</dbReference>
<sequence>MTDRNEIWRAIDAHRLRVADLLDRLSPDEWERPSLCAGWTVRDVAAHLTLQQLTLRESLPPFLRARGDLDRAIHDAARERAAGATPAQLVATLRGMVGSRRKNTGVTDPEPLIDILIHGQDIAVPLGRDLETPAAPAAIALRRMWTMRWPRPFPATRVMRRYRVTATDTAWSAGGGPEVRGPIGAILLVASGRLVALPELSGPGAPDLAAHLTA</sequence>
<dbReference type="Gene3D" id="1.20.120.450">
    <property type="entry name" value="dinb family like domain"/>
    <property type="match status" value="1"/>
</dbReference>
<dbReference type="InterPro" id="IPR024344">
    <property type="entry name" value="MDMPI_metal-binding"/>
</dbReference>
<dbReference type="RefSeq" id="WP_281904247.1">
    <property type="nucleotide sequence ID" value="NZ_BSDI01000066.1"/>
</dbReference>
<evidence type="ECO:0000313" key="2">
    <source>
        <dbReference type="EMBL" id="GLI02630.1"/>
    </source>
</evidence>
<gene>
    <name evidence="2" type="ORF">Pa4123_79080</name>
</gene>
<evidence type="ECO:0000313" key="3">
    <source>
        <dbReference type="Proteomes" id="UP001144280"/>
    </source>
</evidence>
<dbReference type="SUPFAM" id="SSF109854">
    <property type="entry name" value="DinB/YfiT-like putative metalloenzymes"/>
    <property type="match status" value="1"/>
</dbReference>
<dbReference type="EMBL" id="BSDI01000066">
    <property type="protein sequence ID" value="GLI02630.1"/>
    <property type="molecule type" value="Genomic_DNA"/>
</dbReference>
<dbReference type="InterPro" id="IPR017517">
    <property type="entry name" value="Maleyloyr_isom"/>
</dbReference>
<dbReference type="Proteomes" id="UP001144280">
    <property type="component" value="Unassembled WGS sequence"/>
</dbReference>
<proteinExistence type="predicted"/>
<name>A0ABQ5R9I7_9ACTN</name>
<reference evidence="2" key="1">
    <citation type="submission" date="2022-12" db="EMBL/GenBank/DDBJ databases">
        <title>New Phytohabitans aurantiacus sp. RD004123 nov., an actinomycete isolated from soil.</title>
        <authorList>
            <person name="Triningsih D.W."/>
            <person name="Harunari E."/>
            <person name="Igarashi Y."/>
        </authorList>
    </citation>
    <scope>NUCLEOTIDE SEQUENCE</scope>
    <source>
        <strain evidence="2">RD004123</strain>
    </source>
</reference>
<organism evidence="2 3">
    <name type="scientific">Phytohabitans aurantiacus</name>
    <dbReference type="NCBI Taxonomy" id="3016789"/>
    <lineage>
        <taxon>Bacteria</taxon>
        <taxon>Bacillati</taxon>
        <taxon>Actinomycetota</taxon>
        <taxon>Actinomycetes</taxon>
        <taxon>Micromonosporales</taxon>
        <taxon>Micromonosporaceae</taxon>
    </lineage>
</organism>
<accession>A0ABQ5R9I7</accession>
<evidence type="ECO:0000259" key="1">
    <source>
        <dbReference type="Pfam" id="PF11716"/>
    </source>
</evidence>